<organism evidence="2 3">
    <name type="scientific">Thermotomaculum hydrothermale</name>
    <dbReference type="NCBI Taxonomy" id="981385"/>
    <lineage>
        <taxon>Bacteria</taxon>
        <taxon>Pseudomonadati</taxon>
        <taxon>Acidobacteriota</taxon>
        <taxon>Holophagae</taxon>
        <taxon>Thermotomaculales</taxon>
        <taxon>Thermotomaculaceae</taxon>
        <taxon>Thermotomaculum</taxon>
    </lineage>
</organism>
<dbReference type="Proteomes" id="UP000595564">
    <property type="component" value="Chromosome"/>
</dbReference>
<dbReference type="Pfam" id="PF04773">
    <property type="entry name" value="FecR"/>
    <property type="match status" value="1"/>
</dbReference>
<keyword evidence="3" id="KW-1185">Reference proteome</keyword>
<dbReference type="InterPro" id="IPR006860">
    <property type="entry name" value="FecR"/>
</dbReference>
<sequence>MYKSFFYGGLNDFFKFKRFILIFLLSFLLSFSFLYAENWQKCTVFPGSKKIATFTAQFPECWERNIYNYNEFINCNNSKDRVSWEQVSKKISRTYEFSLPSKQYVTFNFESKIPENVFYHQAPSFEVSHLGRDNKWHKVITYAYYKHTQGNKVKSESSKFSYQVKPDGTLKYLIDPFLYEAGRYKVVIYAGKRTGSYDLCFVPGSAKLDVYSFSPGGTVSQGVAVSGGNTAGNSQRYTKKIGYIQVIIGNASVVDKNTGQKLKAHDPIYEGQELNVDGGFAKIIFTDYHADTAVIMLRPNTRIKFNKPKPKDNSFSHRVYMFFGGLFFKNLTGKSHSFHIECENAIVGVEGTQFEAIYDPSTEALTVSVIKGRVKMVCKENPEYVINVCEGQRGMMYAGCNRALRLLSNNELAKLKSTYSLPAQPQNNYGDNTYTQNPSNKMVREVTASLKGLFWEMPCNGGFDGAGYNALYQHPVKSAVLGGDPNSLYEVTLRFLGVVEQESYAGGKKDGMWYIGGYPTDRYYNIYKLEISAPHQVYYLNAGQAGIPKCFKINYTKTIQVRGGAKVILSADAQDGKLIGNNDKLIVPGVTVVSQPFDGQFIQMYVLNVRKIR</sequence>
<dbReference type="KEGG" id="thyd:TTHT_1053"/>
<dbReference type="EMBL" id="AP017470">
    <property type="protein sequence ID" value="BBB32591.1"/>
    <property type="molecule type" value="Genomic_DNA"/>
</dbReference>
<feature type="domain" description="FecR protein" evidence="1">
    <location>
        <begin position="290"/>
        <end position="375"/>
    </location>
</feature>
<proteinExistence type="predicted"/>
<dbReference type="Gene3D" id="2.60.120.1440">
    <property type="match status" value="1"/>
</dbReference>
<evidence type="ECO:0000313" key="3">
    <source>
        <dbReference type="Proteomes" id="UP000595564"/>
    </source>
</evidence>
<evidence type="ECO:0000313" key="2">
    <source>
        <dbReference type="EMBL" id="BBB32591.1"/>
    </source>
</evidence>
<name>A0A7R6PQP5_9BACT</name>
<protein>
    <recommendedName>
        <fullName evidence="1">FecR protein domain-containing protein</fullName>
    </recommendedName>
</protein>
<dbReference type="AlphaFoldDB" id="A0A7R6PQP5"/>
<gene>
    <name evidence="2" type="ORF">TTHT_1053</name>
</gene>
<evidence type="ECO:0000259" key="1">
    <source>
        <dbReference type="Pfam" id="PF04773"/>
    </source>
</evidence>
<reference evidence="2 3" key="1">
    <citation type="journal article" date="2012" name="Extremophiles">
        <title>Thermotomaculum hydrothermale gen. nov., sp. nov., a novel heterotrophic thermophile within the phylum Acidobacteria from a deep-sea hydrothermal vent chimney in the Southern Okinawa Trough.</title>
        <authorList>
            <person name="Izumi H."/>
            <person name="Nunoura T."/>
            <person name="Miyazaki M."/>
            <person name="Mino S."/>
            <person name="Toki T."/>
            <person name="Takai K."/>
            <person name="Sako Y."/>
            <person name="Sawabe T."/>
            <person name="Nakagawa S."/>
        </authorList>
    </citation>
    <scope>NUCLEOTIDE SEQUENCE [LARGE SCALE GENOMIC DNA]</scope>
    <source>
        <strain evidence="2 3">AC55</strain>
    </source>
</reference>
<dbReference type="RefSeq" id="WP_201328944.1">
    <property type="nucleotide sequence ID" value="NZ_AP017470.1"/>
</dbReference>
<accession>A0A7R6PQP5</accession>